<comment type="function">
    <text evidence="6">Component of the elongator complex which is required for multiple tRNA modifications, including mcm5U (5-methoxycarbonylmethyl uridine), mcm5s2U (5-methoxycarbonylmethyl-2-thiouridine), and ncm5U (5-carbamoylmethyl uridine). The elongator complex catalyzes formation of carboxymethyluridine in the wobble base at position 34 in tRNAs.</text>
</comment>
<dbReference type="GO" id="GO:0006357">
    <property type="term" value="P:regulation of transcription by RNA polymerase II"/>
    <property type="evidence" value="ECO:0007669"/>
    <property type="project" value="EnsemblFungi"/>
</dbReference>
<feature type="compositionally biased region" description="Basic residues" evidence="7">
    <location>
        <begin position="1164"/>
        <end position="1182"/>
    </location>
</feature>
<keyword evidence="4" id="KW-0819">tRNA processing</keyword>
<evidence type="ECO:0000259" key="10">
    <source>
        <dbReference type="Pfam" id="PF23878"/>
    </source>
</evidence>
<dbReference type="OrthoDB" id="40048at2759"/>
<dbReference type="PANTHER" id="PTHR12747">
    <property type="entry name" value="ELONGATOR COMPLEX PROTEIN 1"/>
    <property type="match status" value="1"/>
</dbReference>
<dbReference type="InterPro" id="IPR056167">
    <property type="entry name" value="A-sol_ELP1"/>
</dbReference>
<dbReference type="InterPro" id="IPR006849">
    <property type="entry name" value="Elp1"/>
</dbReference>
<dbReference type="Gene3D" id="2.130.10.10">
    <property type="entry name" value="YVTN repeat-like/Quinoprotein amine dehydrogenase"/>
    <property type="match status" value="1"/>
</dbReference>
<reference evidence="13" key="1">
    <citation type="journal article" date="2014" name="Genome Announc.">
        <title>De novo whole-genome sequence and genome annotation of Lichtheimia ramosa.</title>
        <authorList>
            <person name="Linde J."/>
            <person name="Schwartze V."/>
            <person name="Binder U."/>
            <person name="Lass-Florl C."/>
            <person name="Voigt K."/>
            <person name="Horn F."/>
        </authorList>
    </citation>
    <scope>NUCLEOTIDE SEQUENCE</scope>
    <source>
        <strain evidence="13">JMRC FSU:6197</strain>
    </source>
</reference>
<gene>
    <name evidence="13" type="ORF">LRAMOSA08500</name>
</gene>
<dbReference type="Pfam" id="PF23936">
    <property type="entry name" value="HB_ELP1"/>
    <property type="match status" value="1"/>
</dbReference>
<dbReference type="GO" id="GO:0002926">
    <property type="term" value="P:tRNA wobble base 5-methoxycarbonylmethyl-2-thiouridinylation"/>
    <property type="evidence" value="ECO:0007669"/>
    <property type="project" value="TreeGrafter"/>
</dbReference>
<evidence type="ECO:0000313" key="13">
    <source>
        <dbReference type="EMBL" id="CDS05972.1"/>
    </source>
</evidence>
<organism evidence="13">
    <name type="scientific">Lichtheimia ramosa</name>
    <dbReference type="NCBI Taxonomy" id="688394"/>
    <lineage>
        <taxon>Eukaryota</taxon>
        <taxon>Fungi</taxon>
        <taxon>Fungi incertae sedis</taxon>
        <taxon>Mucoromycota</taxon>
        <taxon>Mucoromycotina</taxon>
        <taxon>Mucoromycetes</taxon>
        <taxon>Mucorales</taxon>
        <taxon>Lichtheimiaceae</taxon>
        <taxon>Lichtheimia</taxon>
    </lineage>
</organism>
<keyword evidence="6" id="KW-0539">Nucleus</keyword>
<dbReference type="PIRSF" id="PIRSF017233">
    <property type="entry name" value="IKAP"/>
    <property type="match status" value="1"/>
</dbReference>
<evidence type="ECO:0000256" key="1">
    <source>
        <dbReference type="ARBA" id="ARBA00005043"/>
    </source>
</evidence>
<dbReference type="GO" id="GO:0033588">
    <property type="term" value="C:elongator holoenzyme complex"/>
    <property type="evidence" value="ECO:0007669"/>
    <property type="project" value="EnsemblFungi"/>
</dbReference>
<dbReference type="InterPro" id="IPR015943">
    <property type="entry name" value="WD40/YVTN_repeat-like_dom_sf"/>
</dbReference>
<evidence type="ECO:0000256" key="3">
    <source>
        <dbReference type="ARBA" id="ARBA00022490"/>
    </source>
</evidence>
<proteinExistence type="inferred from homology"/>
<evidence type="ECO:0000259" key="9">
    <source>
        <dbReference type="Pfam" id="PF23797"/>
    </source>
</evidence>
<feature type="domain" description="ELP1 alpha-solenoid" evidence="11">
    <location>
        <begin position="699"/>
        <end position="894"/>
    </location>
</feature>
<evidence type="ECO:0000259" key="11">
    <source>
        <dbReference type="Pfam" id="PF23925"/>
    </source>
</evidence>
<feature type="domain" description="ELP1 N-terminal second beta-propeller" evidence="9">
    <location>
        <begin position="403"/>
        <end position="675"/>
    </location>
</feature>
<evidence type="ECO:0000256" key="7">
    <source>
        <dbReference type="SAM" id="MobiDB-lite"/>
    </source>
</evidence>
<feature type="domain" description="ELP1 three-helical bundle" evidence="12">
    <location>
        <begin position="1073"/>
        <end position="1247"/>
    </location>
</feature>
<evidence type="ECO:0000259" key="12">
    <source>
        <dbReference type="Pfam" id="PF23936"/>
    </source>
</evidence>
<evidence type="ECO:0000259" key="8">
    <source>
        <dbReference type="Pfam" id="PF04762"/>
    </source>
</evidence>
<dbReference type="Pfam" id="PF04762">
    <property type="entry name" value="Beta-prop_ELP1_1st"/>
    <property type="match status" value="1"/>
</dbReference>
<evidence type="ECO:0000256" key="4">
    <source>
        <dbReference type="ARBA" id="ARBA00022694"/>
    </source>
</evidence>
<evidence type="ECO:0000256" key="6">
    <source>
        <dbReference type="PIRNR" id="PIRNR017233"/>
    </source>
</evidence>
<dbReference type="InterPro" id="IPR056166">
    <property type="entry name" value="TPR_ELP1"/>
</dbReference>
<dbReference type="EMBL" id="LK023318">
    <property type="protein sequence ID" value="CDS05972.1"/>
    <property type="molecule type" value="Genomic_DNA"/>
</dbReference>
<protein>
    <recommendedName>
        <fullName evidence="5 6">Elongator complex protein 1</fullName>
    </recommendedName>
</protein>
<accession>A0A077WH82</accession>
<comment type="similarity">
    <text evidence="2 6">Belongs to the ELP1/IKA1 family.</text>
</comment>
<dbReference type="GO" id="GO:0042802">
    <property type="term" value="F:identical protein binding"/>
    <property type="evidence" value="ECO:0007669"/>
    <property type="project" value="EnsemblFungi"/>
</dbReference>
<dbReference type="GO" id="GO:0005634">
    <property type="term" value="C:nucleus"/>
    <property type="evidence" value="ECO:0007669"/>
    <property type="project" value="UniProtKB-SubCell"/>
</dbReference>
<dbReference type="PANTHER" id="PTHR12747:SF0">
    <property type="entry name" value="ELONGATOR COMPLEX PROTEIN 1"/>
    <property type="match status" value="1"/>
</dbReference>
<evidence type="ECO:0000256" key="2">
    <source>
        <dbReference type="ARBA" id="ARBA00006086"/>
    </source>
</evidence>
<dbReference type="GO" id="GO:0000049">
    <property type="term" value="F:tRNA binding"/>
    <property type="evidence" value="ECO:0007669"/>
    <property type="project" value="EnsemblFungi"/>
</dbReference>
<dbReference type="Pfam" id="PF23925">
    <property type="entry name" value="A-sol_ELP1"/>
    <property type="match status" value="1"/>
</dbReference>
<dbReference type="Pfam" id="PF23878">
    <property type="entry name" value="TPR_ELP1"/>
    <property type="match status" value="1"/>
</dbReference>
<keyword evidence="3 6" id="KW-0963">Cytoplasm</keyword>
<feature type="domain" description="ELP1 TPR" evidence="10">
    <location>
        <begin position="901"/>
        <end position="1064"/>
    </location>
</feature>
<name>A0A077WH82_9FUNG</name>
<dbReference type="InterPro" id="IPR056169">
    <property type="entry name" value="HB_ELP1"/>
</dbReference>
<evidence type="ECO:0000256" key="5">
    <source>
        <dbReference type="ARBA" id="ARBA00029535"/>
    </source>
</evidence>
<dbReference type="UniPathway" id="UPA00988"/>
<feature type="domain" description="ELP1 first N-terminal beta-propeller" evidence="8">
    <location>
        <begin position="1"/>
        <end position="363"/>
    </location>
</feature>
<sequence length="1290" mass="146431">MRSLQLLAHSSARIAGINPRSRTFIANNPEDNTTFVAFEDSTCSNIRVLLNGVTPDDPLAFVELARVPIVDQQYKGKAIVGFTYLADQQVACLAARNGDIMLFSKERFDNGEEALEIVGSVDTGIEAMAWSPDQDLVVLVTGHRNVLEMTQDFDTITEFPLHVEEQGEGVQHSVGWGRKETQFHGSAGKQAALNKVDTSKFTLSEDDDHNARIAWRGDGSFFVVSDIDQQKSARVARIYNREGILQNTSEPVDRLEHVLDWRPSGNLIVSSQRLPHRHDIVFLERNGLRHGEFTLREKTNHKLLEVSWNADSTMLAVWLEAENAAGKCQKTVQLWTSNNYYWYMKQHLVFANDEDIVGFQWDVESPLCAHIATSGGQYHKYNYATNVIASTSVQEDNAGYVAVIDGANVLLTPFCYQNVPPPMCALKLTLDDNVQQVVFGPESSGTQLAVATNDSIQFFEVPANARGEAKTLGKVAVEGSQAYTNSIMRHLCWIAENKIAYVQYDEEQETDVLSLATISATFDSVQSIASSPLEKPVGRMYYNVTFKDLIVEAMDGSVFEVQSEDNNEPTVLPIPSFPAFCPWIATTRVGAKESEPERVLIGLSERSKLYANDRLLSSECTSFFLRSDWLALTTTSHNARFLPLDISFEEFKITDNEPSAHDETYRRVERGARIVLATQLKPNLVLQMPRGNLETVSPRAFVLARIREDVKALNYRPAFIACRRNRIDLNILYDEAPELFFENIPKFIEQVPEVDHLNLFLSNLKNEDTTKTLYQRLGKSDDTSSEVSGKVNKICKAFRDVLMELGRDQYIQSILSTYVKSTPPDLESALQLLTDIKQTSVSKAEEALTYTIFLCDADSLYNVALGMYNFSLVLMVAQQAQKDPREYLPFLQELQKLEKFYQRFRIDDYLKRYASALRNLTRAGDEHFDELMNYMRKHTLYKVALEEYANNTEKKNIILNAYAEHLADTSAYDESAIVYQLCNEMDKALNSYRLAGSWREAFAMANQLQHSEDDIQGLAYDLIEYLKDKSRFDEAAIVAVDYAKDVEEAVDCLLKGSHWQEAIRMSRTQNRSDLIETHVKPGLFDGYTQMEEDLNDMSSQFHKQKDRLKELREKKPEPTAVLPHDESLDNIDMFSDTTSMFSQFTRYTSASSRMSTLSSVSSKASRKSSRVRRREQRKKERGKKGTIYEEEYLVKSIKKLCEKATTMQNDVRSLLSVLVPFGYMDEARTIQEKFAQILVEFKEAIPTVFVPLQLPLGKYATQEEIDAAKEPVSIEKPTMQDIDWKLQILS</sequence>
<comment type="pathway">
    <text evidence="1">tRNA modification; 5-methoxycarbonylmethyl-2-thiouridine-tRNA biosynthesis.</text>
</comment>
<comment type="subcellular location">
    <subcellularLocation>
        <location evidence="6">Cytoplasm</location>
    </subcellularLocation>
    <subcellularLocation>
        <location evidence="6">Nucleus</location>
    </subcellularLocation>
</comment>
<dbReference type="Pfam" id="PF23797">
    <property type="entry name" value="Beta-prop_ELP1_2nd"/>
    <property type="match status" value="1"/>
</dbReference>
<dbReference type="GO" id="GO:0005829">
    <property type="term" value="C:cytosol"/>
    <property type="evidence" value="ECO:0007669"/>
    <property type="project" value="TreeGrafter"/>
</dbReference>
<dbReference type="SUPFAM" id="SSF82171">
    <property type="entry name" value="DPP6 N-terminal domain-like"/>
    <property type="match status" value="1"/>
</dbReference>
<feature type="region of interest" description="Disordered" evidence="7">
    <location>
        <begin position="1155"/>
        <end position="1182"/>
    </location>
</feature>
<dbReference type="InterPro" id="IPR056165">
    <property type="entry name" value="Beta-prop_ELP1_2nd"/>
</dbReference>
<dbReference type="InterPro" id="IPR056164">
    <property type="entry name" value="Beta-prop_ELP1_1st"/>
</dbReference>